<evidence type="ECO:0000256" key="2">
    <source>
        <dbReference type="SAM" id="Phobius"/>
    </source>
</evidence>
<evidence type="ECO:0000313" key="3">
    <source>
        <dbReference type="EMBL" id="OEV11182.1"/>
    </source>
</evidence>
<keyword evidence="2" id="KW-0472">Membrane</keyword>
<feature type="region of interest" description="Disordered" evidence="1">
    <location>
        <begin position="1"/>
        <end position="32"/>
    </location>
</feature>
<feature type="transmembrane region" description="Helical" evidence="2">
    <location>
        <begin position="39"/>
        <end position="58"/>
    </location>
</feature>
<feature type="transmembrane region" description="Helical" evidence="2">
    <location>
        <begin position="64"/>
        <end position="84"/>
    </location>
</feature>
<keyword evidence="2" id="KW-1133">Transmembrane helix</keyword>
<proteinExistence type="predicted"/>
<dbReference type="EMBL" id="LJGW01000242">
    <property type="protein sequence ID" value="OEV11182.1"/>
    <property type="molecule type" value="Genomic_DNA"/>
</dbReference>
<organism evidence="3 4">
    <name type="scientific">Streptomyces nanshensis</name>
    <dbReference type="NCBI Taxonomy" id="518642"/>
    <lineage>
        <taxon>Bacteria</taxon>
        <taxon>Bacillati</taxon>
        <taxon>Actinomycetota</taxon>
        <taxon>Actinomycetes</taxon>
        <taxon>Kitasatosporales</taxon>
        <taxon>Streptomycetaceae</taxon>
        <taxon>Streptomyces</taxon>
    </lineage>
</organism>
<keyword evidence="4" id="KW-1185">Reference proteome</keyword>
<dbReference type="RefSeq" id="WP_070017196.1">
    <property type="nucleotide sequence ID" value="NZ_LJGW01000242.1"/>
</dbReference>
<name>A0A1E7L4R7_9ACTN</name>
<feature type="compositionally biased region" description="Basic and acidic residues" evidence="1">
    <location>
        <begin position="17"/>
        <end position="31"/>
    </location>
</feature>
<dbReference type="AlphaFoldDB" id="A0A1E7L4R7"/>
<reference evidence="3 4" key="1">
    <citation type="journal article" date="2016" name="Front. Microbiol.">
        <title>Comparative Genomics Analysis of Streptomyces Species Reveals Their Adaptation to the Marine Environment and Their Diversity at the Genomic Level.</title>
        <authorList>
            <person name="Tian X."/>
            <person name="Zhang Z."/>
            <person name="Yang T."/>
            <person name="Chen M."/>
            <person name="Li J."/>
            <person name="Chen F."/>
            <person name="Yang J."/>
            <person name="Li W."/>
            <person name="Zhang B."/>
            <person name="Zhang Z."/>
            <person name="Wu J."/>
            <person name="Zhang C."/>
            <person name="Long L."/>
            <person name="Xiao J."/>
        </authorList>
    </citation>
    <scope>NUCLEOTIDE SEQUENCE [LARGE SCALE GENOMIC DNA]</scope>
    <source>
        <strain evidence="3 4">SCSIO 10429</strain>
    </source>
</reference>
<keyword evidence="2" id="KW-0812">Transmembrane</keyword>
<feature type="transmembrane region" description="Helical" evidence="2">
    <location>
        <begin position="96"/>
        <end position="117"/>
    </location>
</feature>
<accession>A0A1E7L4R7</accession>
<comment type="caution">
    <text evidence="3">The sequence shown here is derived from an EMBL/GenBank/DDBJ whole genome shotgun (WGS) entry which is preliminary data.</text>
</comment>
<dbReference type="Proteomes" id="UP000176005">
    <property type="component" value="Unassembled WGS sequence"/>
</dbReference>
<sequence>MSGGRLLPPEDEDSLGEPDRADQADRAEQAERKRHHRTLYAYYLAAHLLGFGAAVLALHQGHSGWGLTPALVALFPLAHAGGVARREDRRAATGQLRVFLAALLTALVASLAFWLVLSALDADVTRDAKLTDADGLGTGATAHLRVDAGPGVHDELALTVTVTDDDGGQAPCVARGALAFAGADLARGVTGETVGEEVSVTLPLKDPGPSVSADVLLTTDRGCRLSLRLDEAVYR</sequence>
<gene>
    <name evidence="3" type="ORF">AN218_14105</name>
</gene>
<protein>
    <submittedName>
        <fullName evidence="3">Uncharacterized protein</fullName>
    </submittedName>
</protein>
<evidence type="ECO:0000313" key="4">
    <source>
        <dbReference type="Proteomes" id="UP000176005"/>
    </source>
</evidence>
<evidence type="ECO:0000256" key="1">
    <source>
        <dbReference type="SAM" id="MobiDB-lite"/>
    </source>
</evidence>